<dbReference type="Gene3D" id="1.25.10.10">
    <property type="entry name" value="Leucine-rich Repeat Variant"/>
    <property type="match status" value="1"/>
</dbReference>
<dbReference type="PANTHER" id="PTHR12609">
    <property type="entry name" value="MICROTUBULE ASSOCIATED PROTEIN XMAP215"/>
    <property type="match status" value="1"/>
</dbReference>
<dbReference type="AlphaFoldDB" id="A0AAP0J0V1"/>
<dbReference type="InterPro" id="IPR011989">
    <property type="entry name" value="ARM-like"/>
</dbReference>
<dbReference type="InterPro" id="IPR045110">
    <property type="entry name" value="XMAP215"/>
</dbReference>
<gene>
    <name evidence="1" type="ORF">Scep_014378</name>
</gene>
<protein>
    <submittedName>
        <fullName evidence="1">Uncharacterized protein</fullName>
    </submittedName>
</protein>
<dbReference type="Proteomes" id="UP001419268">
    <property type="component" value="Unassembled WGS sequence"/>
</dbReference>
<dbReference type="GO" id="GO:0061863">
    <property type="term" value="F:microtubule plus end polymerase"/>
    <property type="evidence" value="ECO:0007669"/>
    <property type="project" value="InterPro"/>
</dbReference>
<name>A0AAP0J0V1_9MAGN</name>
<accession>A0AAP0J0V1</accession>
<dbReference type="GO" id="GO:0030951">
    <property type="term" value="P:establishment or maintenance of microtubule cytoskeleton polarity"/>
    <property type="evidence" value="ECO:0007669"/>
    <property type="project" value="InterPro"/>
</dbReference>
<evidence type="ECO:0000313" key="1">
    <source>
        <dbReference type="EMBL" id="KAK9125532.1"/>
    </source>
</evidence>
<sequence>MIRLKMEAEGARCKCVGQGGVGRGTKWEMHRVNGVGARFELKVEYSSFENEFTAEREKDGVFFLYGDNEVNLIFFKEDSNNFDNAPKFDGDGHDFVENKLVFRDNGFVIEVISHPNCPENDFMRYFREDLHRRLLSLDFKKQVEGLELLQKALPSSDKEIIELLDILLRWFVLRFWLVDAKLQRRRQEPTQTTPDQPVDDEAVYYKVAGECPKGRVNGLGSLGRKKRRYADADASTSQNNENCGFFVDTLVS</sequence>
<reference evidence="1 2" key="1">
    <citation type="submission" date="2024-01" db="EMBL/GenBank/DDBJ databases">
        <title>Genome assemblies of Stephania.</title>
        <authorList>
            <person name="Yang L."/>
        </authorList>
    </citation>
    <scope>NUCLEOTIDE SEQUENCE [LARGE SCALE GENOMIC DNA]</scope>
    <source>
        <strain evidence="1">JXDWG</strain>
        <tissue evidence="1">Leaf</tissue>
    </source>
</reference>
<comment type="caution">
    <text evidence="1">The sequence shown here is derived from an EMBL/GenBank/DDBJ whole genome shotgun (WGS) entry which is preliminary data.</text>
</comment>
<proteinExistence type="predicted"/>
<dbReference type="GO" id="GO:0051010">
    <property type="term" value="F:microtubule plus-end binding"/>
    <property type="evidence" value="ECO:0007669"/>
    <property type="project" value="InterPro"/>
</dbReference>
<evidence type="ECO:0000313" key="2">
    <source>
        <dbReference type="Proteomes" id="UP001419268"/>
    </source>
</evidence>
<dbReference type="EMBL" id="JBBNAG010000006">
    <property type="protein sequence ID" value="KAK9125532.1"/>
    <property type="molecule type" value="Genomic_DNA"/>
</dbReference>
<dbReference type="GO" id="GO:0007051">
    <property type="term" value="P:spindle organization"/>
    <property type="evidence" value="ECO:0007669"/>
    <property type="project" value="InterPro"/>
</dbReference>
<keyword evidence="2" id="KW-1185">Reference proteome</keyword>
<dbReference type="GO" id="GO:0046785">
    <property type="term" value="P:microtubule polymerization"/>
    <property type="evidence" value="ECO:0007669"/>
    <property type="project" value="InterPro"/>
</dbReference>
<organism evidence="1 2">
    <name type="scientific">Stephania cephalantha</name>
    <dbReference type="NCBI Taxonomy" id="152367"/>
    <lineage>
        <taxon>Eukaryota</taxon>
        <taxon>Viridiplantae</taxon>
        <taxon>Streptophyta</taxon>
        <taxon>Embryophyta</taxon>
        <taxon>Tracheophyta</taxon>
        <taxon>Spermatophyta</taxon>
        <taxon>Magnoliopsida</taxon>
        <taxon>Ranunculales</taxon>
        <taxon>Menispermaceae</taxon>
        <taxon>Menispermoideae</taxon>
        <taxon>Cissampelideae</taxon>
        <taxon>Stephania</taxon>
    </lineage>
</organism>